<dbReference type="InterPro" id="IPR014710">
    <property type="entry name" value="RmlC-like_jellyroll"/>
</dbReference>
<dbReference type="InterPro" id="IPR013096">
    <property type="entry name" value="Cupin_2"/>
</dbReference>
<reference evidence="2 3" key="1">
    <citation type="submission" date="2014-09" db="EMBL/GenBank/DDBJ databases">
        <title>Draft genome sequence of an obligately methylotrophic methanogen, Methanococcoides methylutens, isolated from marine sediment.</title>
        <authorList>
            <person name="Guan Y."/>
            <person name="Ngugi D.K."/>
            <person name="Blom J."/>
            <person name="Ali S."/>
            <person name="Ferry J.G."/>
            <person name="Stingl U."/>
        </authorList>
    </citation>
    <scope>NUCLEOTIDE SEQUENCE [LARGE SCALE GENOMIC DNA]</scope>
    <source>
        <strain evidence="2 3">DSM 2657</strain>
    </source>
</reference>
<evidence type="ECO:0000313" key="3">
    <source>
        <dbReference type="Proteomes" id="UP000029859"/>
    </source>
</evidence>
<dbReference type="PANTHER" id="PTHR36114:SF4">
    <property type="entry name" value="CUPIN 2 CONSERVED BARREL DOMAIN-CONTAINING PROTEIN"/>
    <property type="match status" value="1"/>
</dbReference>
<dbReference type="InterPro" id="IPR052044">
    <property type="entry name" value="PKS_Associated_Protein"/>
</dbReference>
<organism evidence="2 3">
    <name type="scientific">Methanococcoides methylutens</name>
    <dbReference type="NCBI Taxonomy" id="2226"/>
    <lineage>
        <taxon>Archaea</taxon>
        <taxon>Methanobacteriati</taxon>
        <taxon>Methanobacteriota</taxon>
        <taxon>Stenosarchaea group</taxon>
        <taxon>Methanomicrobia</taxon>
        <taxon>Methanosarcinales</taxon>
        <taxon>Methanosarcinaceae</taxon>
        <taxon>Methanococcoides</taxon>
    </lineage>
</organism>
<dbReference type="PANTHER" id="PTHR36114">
    <property type="entry name" value="16.7 KDA PROTEIN IN WHIE LOCUS"/>
    <property type="match status" value="1"/>
</dbReference>
<dbReference type="EMBL" id="JRHO01000014">
    <property type="protein sequence ID" value="KGK97811.1"/>
    <property type="molecule type" value="Genomic_DNA"/>
</dbReference>
<evidence type="ECO:0000259" key="1">
    <source>
        <dbReference type="Pfam" id="PF07883"/>
    </source>
</evidence>
<evidence type="ECO:0000313" key="2">
    <source>
        <dbReference type="EMBL" id="KGK97811.1"/>
    </source>
</evidence>
<comment type="caution">
    <text evidence="2">The sequence shown here is derived from an EMBL/GenBank/DDBJ whole genome shotgun (WGS) entry which is preliminary data.</text>
</comment>
<name>A0A099T0R4_METMT</name>
<dbReference type="Gene3D" id="2.60.120.10">
    <property type="entry name" value="Jelly Rolls"/>
    <property type="match status" value="1"/>
</dbReference>
<protein>
    <recommendedName>
        <fullName evidence="1">Cupin type-2 domain-containing protein</fullName>
    </recommendedName>
</protein>
<dbReference type="RefSeq" id="WP_048194894.1">
    <property type="nucleotide sequence ID" value="NZ_CAAGSM010000001.1"/>
</dbReference>
<accession>A0A099T0R4</accession>
<sequence>MKRTEYSQVDPFTTKDGSTIRELMHPNVGGSQKQSLAEATVPVGCKTLEHRHHESEEIYHITIGSGLMTLGNEVFGVSAGDTILIDPGVAHKIENNGAEDMKILCCCSPAYSHEDTELLE</sequence>
<dbReference type="Proteomes" id="UP000029859">
    <property type="component" value="Unassembled WGS sequence"/>
</dbReference>
<dbReference type="InterPro" id="IPR011051">
    <property type="entry name" value="RmlC_Cupin_sf"/>
</dbReference>
<dbReference type="OrthoDB" id="190812at2157"/>
<dbReference type="CDD" id="cd02214">
    <property type="entry name" value="cupin_MJ1618"/>
    <property type="match status" value="1"/>
</dbReference>
<gene>
    <name evidence="2" type="ORF">LI82_08555</name>
</gene>
<proteinExistence type="predicted"/>
<dbReference type="SUPFAM" id="SSF51182">
    <property type="entry name" value="RmlC-like cupins"/>
    <property type="match status" value="1"/>
</dbReference>
<keyword evidence="3" id="KW-1185">Reference proteome</keyword>
<dbReference type="Pfam" id="PF07883">
    <property type="entry name" value="Cupin_2"/>
    <property type="match status" value="1"/>
</dbReference>
<dbReference type="AlphaFoldDB" id="A0A099T0R4"/>
<feature type="domain" description="Cupin type-2" evidence="1">
    <location>
        <begin position="39"/>
        <end position="105"/>
    </location>
</feature>